<keyword evidence="14" id="KW-1185">Reference proteome</keyword>
<sequence>MNVVRMLKVQILLLMIGTLLISCNPFQKQQSPEPAAEKQPRNGQKEESVRVLVIGSDNRDGERANSDSIMVVDYVPEEASVKVISIMRDSFVKIPDYEKGYNKINAAYYLGGNDLLKSTISANFGIDVDYTAVIDFKGFISLIDYLAPDGMKVHVTPEMIDDMNMNIQPGIQPLEGEQLLKYVRFRHDSESDFGRVQRQQEVLLMMKDHVSSRLQSIDGIAAMPELLGEALKYVETDMPMGTMLQLLGKLALNTGIEVKSLRIPVQNTFIDETYEHSGAVLEMNIPANKEAILEFLEAVPVQVPGT</sequence>
<dbReference type="RefSeq" id="WP_154307036.1">
    <property type="nucleotide sequence ID" value="NZ_WKKI01000008.1"/>
</dbReference>
<keyword evidence="6" id="KW-1133">Transmembrane helix</keyword>
<evidence type="ECO:0000256" key="11">
    <source>
        <dbReference type="ARBA" id="ARBA00040752"/>
    </source>
</evidence>
<dbReference type="GO" id="GO:0005886">
    <property type="term" value="C:plasma membrane"/>
    <property type="evidence" value="ECO:0007669"/>
    <property type="project" value="UniProtKB-SubCell"/>
</dbReference>
<feature type="domain" description="Cell envelope-related transcriptional attenuator" evidence="12">
    <location>
        <begin position="65"/>
        <end position="209"/>
    </location>
</feature>
<keyword evidence="5" id="KW-0735">Signal-anchor</keyword>
<evidence type="ECO:0000259" key="12">
    <source>
        <dbReference type="Pfam" id="PF03816"/>
    </source>
</evidence>
<dbReference type="PROSITE" id="PS51257">
    <property type="entry name" value="PROKAR_LIPOPROTEIN"/>
    <property type="match status" value="1"/>
</dbReference>
<organism evidence="13 14">
    <name type="scientific">Metabacillus lacus</name>
    <dbReference type="NCBI Taxonomy" id="1983721"/>
    <lineage>
        <taxon>Bacteria</taxon>
        <taxon>Bacillati</taxon>
        <taxon>Bacillota</taxon>
        <taxon>Bacilli</taxon>
        <taxon>Bacillales</taxon>
        <taxon>Bacillaceae</taxon>
        <taxon>Metabacillus</taxon>
    </lineage>
</organism>
<evidence type="ECO:0000256" key="6">
    <source>
        <dbReference type="ARBA" id="ARBA00022989"/>
    </source>
</evidence>
<keyword evidence="4" id="KW-0812">Transmembrane</keyword>
<dbReference type="AlphaFoldDB" id="A0A7X2IY28"/>
<evidence type="ECO:0000256" key="5">
    <source>
        <dbReference type="ARBA" id="ARBA00022968"/>
    </source>
</evidence>
<dbReference type="Gene3D" id="3.40.630.190">
    <property type="entry name" value="LCP protein"/>
    <property type="match status" value="1"/>
</dbReference>
<evidence type="ECO:0000313" key="13">
    <source>
        <dbReference type="EMBL" id="MRX71910.1"/>
    </source>
</evidence>
<comment type="caution">
    <text evidence="13">The sequence shown here is derived from an EMBL/GenBank/DDBJ whole genome shotgun (WGS) entry which is preliminary data.</text>
</comment>
<proteinExistence type="inferred from homology"/>
<name>A0A7X2IY28_9BACI</name>
<dbReference type="GO" id="GO:0071555">
    <property type="term" value="P:cell wall organization"/>
    <property type="evidence" value="ECO:0007669"/>
    <property type="project" value="UniProtKB-KW"/>
</dbReference>
<evidence type="ECO:0000256" key="4">
    <source>
        <dbReference type="ARBA" id="ARBA00022692"/>
    </source>
</evidence>
<gene>
    <name evidence="13" type="ORF">GJU40_06950</name>
</gene>
<protein>
    <recommendedName>
        <fullName evidence="11">Regulatory protein MsrR</fullName>
    </recommendedName>
</protein>
<evidence type="ECO:0000256" key="7">
    <source>
        <dbReference type="ARBA" id="ARBA00023015"/>
    </source>
</evidence>
<evidence type="ECO:0000256" key="10">
    <source>
        <dbReference type="ARBA" id="ARBA00037178"/>
    </source>
</evidence>
<dbReference type="Proteomes" id="UP000448867">
    <property type="component" value="Unassembled WGS sequence"/>
</dbReference>
<dbReference type="InterPro" id="IPR050922">
    <property type="entry name" value="LytR/CpsA/Psr_CW_biosynth"/>
</dbReference>
<dbReference type="OrthoDB" id="9782542at2"/>
<dbReference type="PANTHER" id="PTHR33392:SF8">
    <property type="entry name" value="REGULATORY PROTEIN MSRR"/>
    <property type="match status" value="1"/>
</dbReference>
<comment type="similarity">
    <text evidence="2">Belongs to the LytR/CpsA/Psr (LCP) family.</text>
</comment>
<dbReference type="EMBL" id="WKKI01000008">
    <property type="protein sequence ID" value="MRX71910.1"/>
    <property type="molecule type" value="Genomic_DNA"/>
</dbReference>
<dbReference type="NCBIfam" id="TIGR00350">
    <property type="entry name" value="lytR_cpsA_psr"/>
    <property type="match status" value="1"/>
</dbReference>
<keyword evidence="3" id="KW-1003">Cell membrane</keyword>
<comment type="function">
    <text evidence="10">Involved in SarA attenuation. Affects resistance to oxacillin and teicoplanin, as well as the synthesis of virulence factors.</text>
</comment>
<evidence type="ECO:0000256" key="2">
    <source>
        <dbReference type="ARBA" id="ARBA00006068"/>
    </source>
</evidence>
<reference evidence="13 14" key="1">
    <citation type="submission" date="2019-11" db="EMBL/GenBank/DDBJ databases">
        <title>Bacillus lacus genome.</title>
        <authorList>
            <person name="Allen C.J."/>
            <person name="Newman J.D."/>
        </authorList>
    </citation>
    <scope>NUCLEOTIDE SEQUENCE [LARGE SCALE GENOMIC DNA]</scope>
    <source>
        <strain evidence="13 14">KCTC 33946</strain>
    </source>
</reference>
<dbReference type="Pfam" id="PF03816">
    <property type="entry name" value="LytR_cpsA_psr"/>
    <property type="match status" value="1"/>
</dbReference>
<evidence type="ECO:0000256" key="8">
    <source>
        <dbReference type="ARBA" id="ARBA00023136"/>
    </source>
</evidence>
<dbReference type="InterPro" id="IPR004474">
    <property type="entry name" value="LytR_CpsA_psr"/>
</dbReference>
<evidence type="ECO:0000256" key="9">
    <source>
        <dbReference type="ARBA" id="ARBA00023163"/>
    </source>
</evidence>
<comment type="subcellular location">
    <subcellularLocation>
        <location evidence="1">Cell membrane</location>
        <topology evidence="1">Single-pass type II membrane protein</topology>
    </subcellularLocation>
</comment>
<keyword evidence="9" id="KW-0804">Transcription</keyword>
<keyword evidence="8" id="KW-0472">Membrane</keyword>
<dbReference type="PANTHER" id="PTHR33392">
    <property type="entry name" value="POLYISOPRENYL-TEICHOIC ACID--PEPTIDOGLYCAN TEICHOIC ACID TRANSFERASE TAGU"/>
    <property type="match status" value="1"/>
</dbReference>
<keyword evidence="7" id="KW-0805">Transcription regulation</keyword>
<evidence type="ECO:0000256" key="3">
    <source>
        <dbReference type="ARBA" id="ARBA00022475"/>
    </source>
</evidence>
<evidence type="ECO:0000313" key="14">
    <source>
        <dbReference type="Proteomes" id="UP000448867"/>
    </source>
</evidence>
<evidence type="ECO:0000256" key="1">
    <source>
        <dbReference type="ARBA" id="ARBA00004401"/>
    </source>
</evidence>
<accession>A0A7X2IY28</accession>